<reference evidence="2 3" key="1">
    <citation type="submission" date="2021-07" db="EMBL/GenBank/DDBJ databases">
        <title>Genome data of Colletotrichum spaethianum.</title>
        <authorList>
            <person name="Utami Y.D."/>
            <person name="Hiruma K."/>
        </authorList>
    </citation>
    <scope>NUCLEOTIDE SEQUENCE [LARGE SCALE GENOMIC DNA]</scope>
    <source>
        <strain evidence="2 3">MAFF 242679</strain>
    </source>
</reference>
<organism evidence="2 3">
    <name type="scientific">Colletotrichum liriopes</name>
    <dbReference type="NCBI Taxonomy" id="708192"/>
    <lineage>
        <taxon>Eukaryota</taxon>
        <taxon>Fungi</taxon>
        <taxon>Dikarya</taxon>
        <taxon>Ascomycota</taxon>
        <taxon>Pezizomycotina</taxon>
        <taxon>Sordariomycetes</taxon>
        <taxon>Hypocreomycetidae</taxon>
        <taxon>Glomerellales</taxon>
        <taxon>Glomerellaceae</taxon>
        <taxon>Colletotrichum</taxon>
        <taxon>Colletotrichum spaethianum species complex</taxon>
    </lineage>
</organism>
<proteinExistence type="predicted"/>
<accession>A0AA37LUW4</accession>
<evidence type="ECO:0000256" key="1">
    <source>
        <dbReference type="SAM" id="MobiDB-lite"/>
    </source>
</evidence>
<dbReference type="AlphaFoldDB" id="A0AA37LUW4"/>
<dbReference type="EMBL" id="BPPX01000021">
    <property type="protein sequence ID" value="GJC86275.1"/>
    <property type="molecule type" value="Genomic_DNA"/>
</dbReference>
<gene>
    <name evidence="2" type="ORF">ColLi_09113</name>
</gene>
<sequence length="273" mass="30605">MDTGAGASATATAVPVVALQLLPYARDFRSGVNILAAVTRSSDANAGEGARVVNEVFQARQMSPVGEPVNQKWCDFWTEVTSEASEMADHGMQHLEETSDRLYEGLQKRWQLLRTIRQDADIRLKSLKSEVSVGITSRMLLAVLTEMFGYETTYSLWRRQQHIEVQVKSLKGHTSSLRILVDRTLDYVGGMQHIIDTSFLQQSEAQRAALCKIQYVFSQAVVKGDQVRLFAVQELERAVMKTDENGEQAGRHSELEATKQRRTGEVQVMTLQL</sequence>
<evidence type="ECO:0000313" key="2">
    <source>
        <dbReference type="EMBL" id="GJC86275.1"/>
    </source>
</evidence>
<evidence type="ECO:0000313" key="3">
    <source>
        <dbReference type="Proteomes" id="UP001055172"/>
    </source>
</evidence>
<comment type="caution">
    <text evidence="2">The sequence shown here is derived from an EMBL/GenBank/DDBJ whole genome shotgun (WGS) entry which is preliminary data.</text>
</comment>
<dbReference type="Proteomes" id="UP001055172">
    <property type="component" value="Unassembled WGS sequence"/>
</dbReference>
<name>A0AA37LUW4_9PEZI</name>
<protein>
    <submittedName>
        <fullName evidence="2">Uncharacterized protein</fullName>
    </submittedName>
</protein>
<feature type="region of interest" description="Disordered" evidence="1">
    <location>
        <begin position="243"/>
        <end position="262"/>
    </location>
</feature>
<keyword evidence="3" id="KW-1185">Reference proteome</keyword>